<evidence type="ECO:0000256" key="1">
    <source>
        <dbReference type="ARBA" id="ARBA00004141"/>
    </source>
</evidence>
<keyword evidence="9" id="KW-1185">Reference proteome</keyword>
<sequence length="264" mass="28553">FVGTGVLFLGKAFMNGGILFSSLLFIFIAVISLHSFLLLVRAKLVVPGSFGDIGGALYGPWMRHLILSSIVLSQIGFVGAYMIFVSENLQAFVSSVTNCVQCVPVKYFILIQTLIFLPFSLLRDIVKLSTTALVADAFILVGLVYIFSSEVGLVIDRGARDVQMFNPKNFSLFVGTAVFSFESIGLIVPIVDSMREPHKFPTVLTGVMAFLLILFGGAGALAYLTFGSDIQTVVLVNLNEIHPGSRMLQVVSSTLIKSTFLAHG</sequence>
<comment type="subcellular location">
    <subcellularLocation>
        <location evidence="1">Membrane</location>
        <topology evidence="1">Multi-pass membrane protein</topology>
    </subcellularLocation>
</comment>
<comment type="caution">
    <text evidence="8">The sequence shown here is derived from an EMBL/GenBank/DDBJ whole genome shotgun (WGS) entry which is preliminary data.</text>
</comment>
<accession>A0AA38KK10</accession>
<dbReference type="Proteomes" id="UP001163798">
    <property type="component" value="Unassembled WGS sequence"/>
</dbReference>
<feature type="transmembrane region" description="Helical" evidence="6">
    <location>
        <begin position="170"/>
        <end position="191"/>
    </location>
</feature>
<dbReference type="GO" id="GO:0005774">
    <property type="term" value="C:vacuolar membrane"/>
    <property type="evidence" value="ECO:0007669"/>
    <property type="project" value="TreeGrafter"/>
</dbReference>
<protein>
    <submittedName>
        <fullName evidence="8">Transmembrane amino acid transporter protein-domain-containing protein</fullName>
    </submittedName>
</protein>
<evidence type="ECO:0000256" key="2">
    <source>
        <dbReference type="ARBA" id="ARBA00008066"/>
    </source>
</evidence>
<keyword evidence="3 6" id="KW-0812">Transmembrane</keyword>
<feature type="transmembrane region" description="Helical" evidence="6">
    <location>
        <begin position="203"/>
        <end position="226"/>
    </location>
</feature>
<evidence type="ECO:0000256" key="6">
    <source>
        <dbReference type="SAM" id="Phobius"/>
    </source>
</evidence>
<dbReference type="PANTHER" id="PTHR22950">
    <property type="entry name" value="AMINO ACID TRANSPORTER"/>
    <property type="match status" value="1"/>
</dbReference>
<organism evidence="8 9">
    <name type="scientific">Lentinula aff. detonsa</name>
    <dbReference type="NCBI Taxonomy" id="2804958"/>
    <lineage>
        <taxon>Eukaryota</taxon>
        <taxon>Fungi</taxon>
        <taxon>Dikarya</taxon>
        <taxon>Basidiomycota</taxon>
        <taxon>Agaricomycotina</taxon>
        <taxon>Agaricomycetes</taxon>
        <taxon>Agaricomycetidae</taxon>
        <taxon>Agaricales</taxon>
        <taxon>Marasmiineae</taxon>
        <taxon>Omphalotaceae</taxon>
        <taxon>Lentinula</taxon>
    </lineage>
</organism>
<dbReference type="AlphaFoldDB" id="A0AA38KK10"/>
<name>A0AA38KK10_9AGAR</name>
<evidence type="ECO:0000259" key="7">
    <source>
        <dbReference type="Pfam" id="PF01490"/>
    </source>
</evidence>
<feature type="transmembrane region" description="Helical" evidence="6">
    <location>
        <begin position="134"/>
        <end position="155"/>
    </location>
</feature>
<evidence type="ECO:0000256" key="5">
    <source>
        <dbReference type="ARBA" id="ARBA00023136"/>
    </source>
</evidence>
<dbReference type="InterPro" id="IPR013057">
    <property type="entry name" value="AA_transpt_TM"/>
</dbReference>
<feature type="transmembrane region" description="Helical" evidence="6">
    <location>
        <begin position="61"/>
        <end position="84"/>
    </location>
</feature>
<gene>
    <name evidence="8" type="ORF">GGU10DRAFT_280604</name>
</gene>
<keyword evidence="5 6" id="KW-0472">Membrane</keyword>
<evidence type="ECO:0000313" key="8">
    <source>
        <dbReference type="EMBL" id="KAJ3779459.1"/>
    </source>
</evidence>
<feature type="non-terminal residue" evidence="8">
    <location>
        <position position="264"/>
    </location>
</feature>
<dbReference type="PANTHER" id="PTHR22950:SF666">
    <property type="entry name" value="VACUOLAR AMINO ACID TRANSPORTER 4"/>
    <property type="match status" value="1"/>
</dbReference>
<dbReference type="EMBL" id="MU794858">
    <property type="protein sequence ID" value="KAJ3779459.1"/>
    <property type="molecule type" value="Genomic_DNA"/>
</dbReference>
<proteinExistence type="inferred from homology"/>
<evidence type="ECO:0000313" key="9">
    <source>
        <dbReference type="Proteomes" id="UP001163798"/>
    </source>
</evidence>
<evidence type="ECO:0000256" key="4">
    <source>
        <dbReference type="ARBA" id="ARBA00022989"/>
    </source>
</evidence>
<keyword evidence="4 6" id="KW-1133">Transmembrane helix</keyword>
<comment type="similarity">
    <text evidence="2">Belongs to the amino acid/polyamine transporter 2 family.</text>
</comment>
<dbReference type="Pfam" id="PF01490">
    <property type="entry name" value="Aa_trans"/>
    <property type="match status" value="1"/>
</dbReference>
<dbReference type="GO" id="GO:0015179">
    <property type="term" value="F:L-amino acid transmembrane transporter activity"/>
    <property type="evidence" value="ECO:0007669"/>
    <property type="project" value="TreeGrafter"/>
</dbReference>
<feature type="transmembrane region" description="Helical" evidence="6">
    <location>
        <begin position="18"/>
        <end position="40"/>
    </location>
</feature>
<feature type="domain" description="Amino acid transporter transmembrane" evidence="7">
    <location>
        <begin position="1"/>
        <end position="240"/>
    </location>
</feature>
<feature type="transmembrane region" description="Helical" evidence="6">
    <location>
        <begin position="104"/>
        <end position="122"/>
    </location>
</feature>
<reference evidence="8" key="1">
    <citation type="submission" date="2022-08" db="EMBL/GenBank/DDBJ databases">
        <authorList>
            <consortium name="DOE Joint Genome Institute"/>
            <person name="Min B."/>
            <person name="Riley R."/>
            <person name="Sierra-Patev S."/>
            <person name="Naranjo-Ortiz M."/>
            <person name="Looney B."/>
            <person name="Konkel Z."/>
            <person name="Slot J.C."/>
            <person name="Sakamoto Y."/>
            <person name="Steenwyk J.L."/>
            <person name="Rokas A."/>
            <person name="Carro J."/>
            <person name="Camarero S."/>
            <person name="Ferreira P."/>
            <person name="Molpeceres G."/>
            <person name="Ruiz-Duenas F.J."/>
            <person name="Serrano A."/>
            <person name="Henrissat B."/>
            <person name="Drula E."/>
            <person name="Hughes K.W."/>
            <person name="Mata J.L."/>
            <person name="Ishikawa N.K."/>
            <person name="Vargas-Isla R."/>
            <person name="Ushijima S."/>
            <person name="Smith C.A."/>
            <person name="Ahrendt S."/>
            <person name="Andreopoulos W."/>
            <person name="He G."/>
            <person name="Labutti K."/>
            <person name="Lipzen A."/>
            <person name="Ng V."/>
            <person name="Sandor L."/>
            <person name="Barry K."/>
            <person name="Martinez A.T."/>
            <person name="Xiao Y."/>
            <person name="Gibbons J.G."/>
            <person name="Terashima K."/>
            <person name="Hibbett D.S."/>
            <person name="Grigoriev I.V."/>
        </authorList>
    </citation>
    <scope>NUCLEOTIDE SEQUENCE</scope>
    <source>
        <strain evidence="8">TFB10291</strain>
    </source>
</reference>
<evidence type="ECO:0000256" key="3">
    <source>
        <dbReference type="ARBA" id="ARBA00022692"/>
    </source>
</evidence>